<evidence type="ECO:0000256" key="2">
    <source>
        <dbReference type="ARBA" id="ARBA00022741"/>
    </source>
</evidence>
<dbReference type="PROSITE" id="PS00107">
    <property type="entry name" value="PROTEIN_KINASE_ATP"/>
    <property type="match status" value="1"/>
</dbReference>
<evidence type="ECO:0000256" key="5">
    <source>
        <dbReference type="PROSITE-ProRule" id="PRU10141"/>
    </source>
</evidence>
<dbReference type="AlphaFoldDB" id="A0A0K9PW95"/>
<evidence type="ECO:0000256" key="3">
    <source>
        <dbReference type="ARBA" id="ARBA00022777"/>
    </source>
</evidence>
<proteinExistence type="predicted"/>
<reference evidence="8" key="1">
    <citation type="journal article" date="2016" name="Nature">
        <title>The genome of the seagrass Zostera marina reveals angiosperm adaptation to the sea.</title>
        <authorList>
            <person name="Olsen J.L."/>
            <person name="Rouze P."/>
            <person name="Verhelst B."/>
            <person name="Lin Y.-C."/>
            <person name="Bayer T."/>
            <person name="Collen J."/>
            <person name="Dattolo E."/>
            <person name="De Paoli E."/>
            <person name="Dittami S."/>
            <person name="Maumus F."/>
            <person name="Michel G."/>
            <person name="Kersting A."/>
            <person name="Lauritano C."/>
            <person name="Lohaus R."/>
            <person name="Toepel M."/>
            <person name="Tonon T."/>
            <person name="Vanneste K."/>
            <person name="Amirebrahimi M."/>
            <person name="Brakel J."/>
            <person name="Bostroem C."/>
            <person name="Chovatia M."/>
            <person name="Grimwood J."/>
            <person name="Jenkins J.W."/>
            <person name="Jueterbock A."/>
            <person name="Mraz A."/>
            <person name="Stam W.T."/>
            <person name="Tice H."/>
            <person name="Bornberg-Bauer E."/>
            <person name="Green P.J."/>
            <person name="Pearson G.A."/>
            <person name="Procaccini G."/>
            <person name="Duarte C.M."/>
            <person name="Schmutz J."/>
            <person name="Reusch T.B.H."/>
            <person name="Van de Peer Y."/>
        </authorList>
    </citation>
    <scope>NUCLEOTIDE SEQUENCE [LARGE SCALE GENOMIC DNA]</scope>
    <source>
        <strain evidence="8">cv. Finnish</strain>
    </source>
</reference>
<name>A0A0K9PW95_ZOSMR</name>
<evidence type="ECO:0000256" key="1">
    <source>
        <dbReference type="ARBA" id="ARBA00022679"/>
    </source>
</evidence>
<keyword evidence="8" id="KW-1185">Reference proteome</keyword>
<dbReference type="GO" id="GO:0005524">
    <property type="term" value="F:ATP binding"/>
    <property type="evidence" value="ECO:0007669"/>
    <property type="project" value="UniProtKB-UniRule"/>
</dbReference>
<evidence type="ECO:0000313" key="7">
    <source>
        <dbReference type="EMBL" id="KMZ73303.1"/>
    </source>
</evidence>
<accession>A0A0K9PW95</accession>
<dbReference type="InterPro" id="IPR017441">
    <property type="entry name" value="Protein_kinase_ATP_BS"/>
</dbReference>
<dbReference type="OMA" id="TEMIANK"/>
<dbReference type="PROSITE" id="PS50011">
    <property type="entry name" value="PROTEIN_KINASE_DOM"/>
    <property type="match status" value="1"/>
</dbReference>
<keyword evidence="2 5" id="KW-0547">Nucleotide-binding</keyword>
<feature type="binding site" evidence="5">
    <location>
        <position position="39"/>
    </location>
    <ligand>
        <name>ATP</name>
        <dbReference type="ChEBI" id="CHEBI:30616"/>
    </ligand>
</feature>
<dbReference type="Pfam" id="PF07714">
    <property type="entry name" value="PK_Tyr_Ser-Thr"/>
    <property type="match status" value="1"/>
</dbReference>
<evidence type="ECO:0000259" key="6">
    <source>
        <dbReference type="PROSITE" id="PS50011"/>
    </source>
</evidence>
<dbReference type="InterPro" id="IPR052059">
    <property type="entry name" value="CR_Ser/Thr_kinase"/>
</dbReference>
<keyword evidence="4 5" id="KW-0067">ATP-binding</keyword>
<dbReference type="GO" id="GO:0004672">
    <property type="term" value="F:protein kinase activity"/>
    <property type="evidence" value="ECO:0007669"/>
    <property type="project" value="InterPro"/>
</dbReference>
<keyword evidence="3" id="KW-0418">Kinase</keyword>
<gene>
    <name evidence="7" type="ORF">ZOSMA_14G00640</name>
</gene>
<comment type="caution">
    <text evidence="7">The sequence shown here is derived from an EMBL/GenBank/DDBJ whole genome shotgun (WGS) entry which is preliminary data.</text>
</comment>
<protein>
    <recommendedName>
        <fullName evidence="6">Protein kinase domain-containing protein</fullName>
    </recommendedName>
</protein>
<evidence type="ECO:0000256" key="4">
    <source>
        <dbReference type="ARBA" id="ARBA00022840"/>
    </source>
</evidence>
<dbReference type="PANTHER" id="PTHR47973">
    <property type="entry name" value="CYSTEINE-RICH RECEPTOR-LIKE PROTEIN KINASE 3"/>
    <property type="match status" value="1"/>
</dbReference>
<dbReference type="Gene3D" id="3.30.200.20">
    <property type="entry name" value="Phosphorylase Kinase, domain 1"/>
    <property type="match status" value="1"/>
</dbReference>
<evidence type="ECO:0000313" key="8">
    <source>
        <dbReference type="Proteomes" id="UP000036987"/>
    </source>
</evidence>
<dbReference type="OrthoDB" id="778574at2759"/>
<dbReference type="InterPro" id="IPR011009">
    <property type="entry name" value="Kinase-like_dom_sf"/>
</dbReference>
<feature type="domain" description="Protein kinase" evidence="6">
    <location>
        <begin position="10"/>
        <end position="93"/>
    </location>
</feature>
<dbReference type="STRING" id="29655.A0A0K9PW95"/>
<sequence length="93" mass="10295">MELNKATENFKPANKLGEGGFGVVYKGMLDNGNIVAVKKLLAESVQGNEQFIAKVATISEVRQRNLVKLHGCCQGKKRKEKNACIRIYGKRES</sequence>
<dbReference type="Proteomes" id="UP000036987">
    <property type="component" value="Unassembled WGS sequence"/>
</dbReference>
<dbReference type="SUPFAM" id="SSF56112">
    <property type="entry name" value="Protein kinase-like (PK-like)"/>
    <property type="match status" value="1"/>
</dbReference>
<organism evidence="7 8">
    <name type="scientific">Zostera marina</name>
    <name type="common">Eelgrass</name>
    <dbReference type="NCBI Taxonomy" id="29655"/>
    <lineage>
        <taxon>Eukaryota</taxon>
        <taxon>Viridiplantae</taxon>
        <taxon>Streptophyta</taxon>
        <taxon>Embryophyta</taxon>
        <taxon>Tracheophyta</taxon>
        <taxon>Spermatophyta</taxon>
        <taxon>Magnoliopsida</taxon>
        <taxon>Liliopsida</taxon>
        <taxon>Zosteraceae</taxon>
        <taxon>Zostera</taxon>
    </lineage>
</organism>
<dbReference type="InterPro" id="IPR000719">
    <property type="entry name" value="Prot_kinase_dom"/>
</dbReference>
<dbReference type="EMBL" id="LFYR01000585">
    <property type="protein sequence ID" value="KMZ73303.1"/>
    <property type="molecule type" value="Genomic_DNA"/>
</dbReference>
<keyword evidence="1" id="KW-0808">Transferase</keyword>
<dbReference type="InterPro" id="IPR001245">
    <property type="entry name" value="Ser-Thr/Tyr_kinase_cat_dom"/>
</dbReference>